<keyword evidence="2" id="KW-1185">Reference proteome</keyword>
<reference evidence="1" key="1">
    <citation type="submission" date="2020-08" db="EMBL/GenBank/DDBJ databases">
        <title>Multicomponent nature underlies the extraordinary mechanical properties of spider dragline silk.</title>
        <authorList>
            <person name="Kono N."/>
            <person name="Nakamura H."/>
            <person name="Mori M."/>
            <person name="Yoshida Y."/>
            <person name="Ohtoshi R."/>
            <person name="Malay A.D."/>
            <person name="Moran D.A.P."/>
            <person name="Tomita M."/>
            <person name="Numata K."/>
            <person name="Arakawa K."/>
        </authorList>
    </citation>
    <scope>NUCLEOTIDE SEQUENCE</scope>
</reference>
<proteinExistence type="predicted"/>
<accession>A0A8X6QYS0</accession>
<dbReference type="Proteomes" id="UP000887013">
    <property type="component" value="Unassembled WGS sequence"/>
</dbReference>
<name>A0A8X6QYS0_NEPPI</name>
<dbReference type="EMBL" id="BMAW01035252">
    <property type="protein sequence ID" value="GFU38918.1"/>
    <property type="molecule type" value="Genomic_DNA"/>
</dbReference>
<dbReference type="AlphaFoldDB" id="A0A8X6QYS0"/>
<evidence type="ECO:0000313" key="2">
    <source>
        <dbReference type="Proteomes" id="UP000887013"/>
    </source>
</evidence>
<comment type="caution">
    <text evidence="1">The sequence shown here is derived from an EMBL/GenBank/DDBJ whole genome shotgun (WGS) entry which is preliminary data.</text>
</comment>
<organism evidence="1 2">
    <name type="scientific">Nephila pilipes</name>
    <name type="common">Giant wood spider</name>
    <name type="synonym">Nephila maculata</name>
    <dbReference type="NCBI Taxonomy" id="299642"/>
    <lineage>
        <taxon>Eukaryota</taxon>
        <taxon>Metazoa</taxon>
        <taxon>Ecdysozoa</taxon>
        <taxon>Arthropoda</taxon>
        <taxon>Chelicerata</taxon>
        <taxon>Arachnida</taxon>
        <taxon>Araneae</taxon>
        <taxon>Araneomorphae</taxon>
        <taxon>Entelegynae</taxon>
        <taxon>Araneoidea</taxon>
        <taxon>Nephilidae</taxon>
        <taxon>Nephila</taxon>
    </lineage>
</organism>
<sequence length="113" mass="12959">MQQLKPKPNISHTNQAAFVHKDLMTFRHVFVSRDSVHHRQQVHYNKPLLVKKRNEKLFKVKVNINPSTISIDRVKPVVLPNTDSGITPRATILQLDISAKTNLRSFRPSCSLP</sequence>
<protein>
    <submittedName>
        <fullName evidence="1">Uncharacterized protein</fullName>
    </submittedName>
</protein>
<evidence type="ECO:0000313" key="1">
    <source>
        <dbReference type="EMBL" id="GFU38918.1"/>
    </source>
</evidence>
<dbReference type="OrthoDB" id="775972at2759"/>
<gene>
    <name evidence="1" type="ORF">NPIL_300981</name>
</gene>